<name>F0EXY0_9NEIS</name>
<comment type="caution">
    <text evidence="1">The sequence shown here is derived from an EMBL/GenBank/DDBJ whole genome shotgun (WGS) entry which is preliminary data.</text>
</comment>
<accession>F0EXY0</accession>
<evidence type="ECO:0000313" key="2">
    <source>
        <dbReference type="Proteomes" id="UP000004088"/>
    </source>
</evidence>
<sequence length="62" mass="6394">MPFSLKVQVACKIKQPEKQPARANGFSGCLGGILGAAGGSLHTGKLQKGCRIWDIGVLGISV</sequence>
<proteinExistence type="predicted"/>
<dbReference type="HOGENOM" id="CLU_2898210_0_0_4"/>
<keyword evidence="2" id="KW-1185">Reference proteome</keyword>
<evidence type="ECO:0000313" key="1">
    <source>
        <dbReference type="EMBL" id="EGC17879.1"/>
    </source>
</evidence>
<dbReference type="Proteomes" id="UP000004088">
    <property type="component" value="Unassembled WGS sequence"/>
</dbReference>
<protein>
    <submittedName>
        <fullName evidence="1">Uncharacterized protein</fullName>
    </submittedName>
</protein>
<dbReference type="AlphaFoldDB" id="F0EXY0"/>
<dbReference type="EMBL" id="AEWV01000013">
    <property type="protein sequence ID" value="EGC17879.1"/>
    <property type="molecule type" value="Genomic_DNA"/>
</dbReference>
<gene>
    <name evidence="1" type="ORF">HMPREF9098_0690</name>
</gene>
<reference evidence="1 2" key="1">
    <citation type="submission" date="2011-01" db="EMBL/GenBank/DDBJ databases">
        <authorList>
            <person name="Muzny D."/>
            <person name="Qin X."/>
            <person name="Deng J."/>
            <person name="Jiang H."/>
            <person name="Liu Y."/>
            <person name="Qu J."/>
            <person name="Song X.-Z."/>
            <person name="Zhang L."/>
            <person name="Thornton R."/>
            <person name="Coyle M."/>
            <person name="Francisco L."/>
            <person name="Jackson L."/>
            <person name="Javaid M."/>
            <person name="Korchina V."/>
            <person name="Kovar C."/>
            <person name="Mata R."/>
            <person name="Mathew T."/>
            <person name="Ngo R."/>
            <person name="Nguyen L."/>
            <person name="Nguyen N."/>
            <person name="Okwuonu G."/>
            <person name="Ongeri F."/>
            <person name="Pham C."/>
            <person name="Simmons D."/>
            <person name="Wilczek-Boney K."/>
            <person name="Hale W."/>
            <person name="Jakkamsetti A."/>
            <person name="Pham P."/>
            <person name="Ruth R."/>
            <person name="San Lucas F."/>
            <person name="Warren J."/>
            <person name="Zhang J."/>
            <person name="Zhao Z."/>
            <person name="Zhou C."/>
            <person name="Zhu D."/>
            <person name="Lee S."/>
            <person name="Bess C."/>
            <person name="Blankenburg K."/>
            <person name="Forbes L."/>
            <person name="Fu Q."/>
            <person name="Gubbala S."/>
            <person name="Hirani K."/>
            <person name="Jayaseelan J.C."/>
            <person name="Lara F."/>
            <person name="Munidasa M."/>
            <person name="Palculict T."/>
            <person name="Patil S."/>
            <person name="Pu L.-L."/>
            <person name="Saada N."/>
            <person name="Tang L."/>
            <person name="Weissenberger G."/>
            <person name="Zhu Y."/>
            <person name="Hemphill L."/>
            <person name="Shang Y."/>
            <person name="Youmans B."/>
            <person name="Ayvaz T."/>
            <person name="Ross M."/>
            <person name="Santibanez J."/>
            <person name="Aqrawi P."/>
            <person name="Gross S."/>
            <person name="Joshi V."/>
            <person name="Fowler G."/>
            <person name="Nazareth L."/>
            <person name="Reid J."/>
            <person name="Worley K."/>
            <person name="Petrosino J."/>
            <person name="Highlander S."/>
            <person name="Gibbs R."/>
        </authorList>
    </citation>
    <scope>NUCLEOTIDE SEQUENCE [LARGE SCALE GENOMIC DNA]</scope>
    <source>
        <strain evidence="1 2">ATCC 33394</strain>
    </source>
</reference>
<organism evidence="1 2">
    <name type="scientific">Kingella denitrificans ATCC 33394</name>
    <dbReference type="NCBI Taxonomy" id="888741"/>
    <lineage>
        <taxon>Bacteria</taxon>
        <taxon>Pseudomonadati</taxon>
        <taxon>Pseudomonadota</taxon>
        <taxon>Betaproteobacteria</taxon>
        <taxon>Neisseriales</taxon>
        <taxon>Neisseriaceae</taxon>
        <taxon>Kingella</taxon>
    </lineage>
</organism>